<dbReference type="EMBL" id="OX459954">
    <property type="protein sequence ID" value="CAI9158894.1"/>
    <property type="molecule type" value="Genomic_DNA"/>
</dbReference>
<proteinExistence type="predicted"/>
<keyword evidence="2" id="KW-1185">Reference proteome</keyword>
<sequence>MVCIFCLNPISSFYCSPEVSPTRIYKRHFSLNIPKPELIYQLPLFLLQNLPSRNPAFPYVLVDDMFFHPGPQGKISDSIFTPPIFLIQLVTKFYCFYLKKGIFRCGSPFSSRLLLSNSVEWSPPYV</sequence>
<evidence type="ECO:0000313" key="1">
    <source>
        <dbReference type="EMBL" id="CAI9158894.1"/>
    </source>
</evidence>
<dbReference type="Proteomes" id="UP001176941">
    <property type="component" value="Chromosome 18"/>
</dbReference>
<name>A0ABN8YGN5_RANTA</name>
<organism evidence="1 2">
    <name type="scientific">Rangifer tarandus platyrhynchus</name>
    <name type="common">Svalbard reindeer</name>
    <dbReference type="NCBI Taxonomy" id="3082113"/>
    <lineage>
        <taxon>Eukaryota</taxon>
        <taxon>Metazoa</taxon>
        <taxon>Chordata</taxon>
        <taxon>Craniata</taxon>
        <taxon>Vertebrata</taxon>
        <taxon>Euteleostomi</taxon>
        <taxon>Mammalia</taxon>
        <taxon>Eutheria</taxon>
        <taxon>Laurasiatheria</taxon>
        <taxon>Artiodactyla</taxon>
        <taxon>Ruminantia</taxon>
        <taxon>Pecora</taxon>
        <taxon>Cervidae</taxon>
        <taxon>Odocoileinae</taxon>
        <taxon>Rangifer</taxon>
    </lineage>
</organism>
<evidence type="ECO:0000313" key="2">
    <source>
        <dbReference type="Proteomes" id="UP001176941"/>
    </source>
</evidence>
<reference evidence="1" key="1">
    <citation type="submission" date="2023-04" db="EMBL/GenBank/DDBJ databases">
        <authorList>
            <consortium name="ELIXIR-Norway"/>
        </authorList>
    </citation>
    <scope>NUCLEOTIDE SEQUENCE [LARGE SCALE GENOMIC DNA]</scope>
</reference>
<protein>
    <submittedName>
        <fullName evidence="1">Uncharacterized protein</fullName>
    </submittedName>
</protein>
<accession>A0ABN8YGN5</accession>
<gene>
    <name evidence="1" type="ORF">MRATA1EN1_LOCUS7856</name>
</gene>